<feature type="region of interest" description="Disordered" evidence="1">
    <location>
        <begin position="1"/>
        <end position="217"/>
    </location>
</feature>
<feature type="compositionally biased region" description="Polar residues" evidence="1">
    <location>
        <begin position="139"/>
        <end position="155"/>
    </location>
</feature>
<feature type="compositionally biased region" description="Low complexity" evidence="1">
    <location>
        <begin position="259"/>
        <end position="282"/>
    </location>
</feature>
<feature type="compositionally biased region" description="Acidic residues" evidence="1">
    <location>
        <begin position="1272"/>
        <end position="1291"/>
    </location>
</feature>
<feature type="compositionally biased region" description="Basic residues" evidence="1">
    <location>
        <begin position="291"/>
        <end position="301"/>
    </location>
</feature>
<feature type="compositionally biased region" description="Basic and acidic residues" evidence="1">
    <location>
        <begin position="1250"/>
        <end position="1271"/>
    </location>
</feature>
<evidence type="ECO:0000313" key="3">
    <source>
        <dbReference type="EMBL" id="EEN52406.1"/>
    </source>
</evidence>
<feature type="compositionally biased region" description="Polar residues" evidence="1">
    <location>
        <begin position="308"/>
        <end position="325"/>
    </location>
</feature>
<feature type="compositionally biased region" description="Polar residues" evidence="1">
    <location>
        <begin position="719"/>
        <end position="733"/>
    </location>
</feature>
<feature type="compositionally biased region" description="Polar residues" evidence="1">
    <location>
        <begin position="357"/>
        <end position="368"/>
    </location>
</feature>
<feature type="compositionally biased region" description="Basic residues" evidence="1">
    <location>
        <begin position="698"/>
        <end position="709"/>
    </location>
</feature>
<feature type="compositionally biased region" description="Acidic residues" evidence="1">
    <location>
        <begin position="1218"/>
        <end position="1246"/>
    </location>
</feature>
<feature type="compositionally biased region" description="Acidic residues" evidence="1">
    <location>
        <begin position="1322"/>
        <end position="1335"/>
    </location>
</feature>
<accession>C3Z549</accession>
<dbReference type="InParanoid" id="C3Z549"/>
<feature type="compositionally biased region" description="Basic and acidic residues" evidence="1">
    <location>
        <begin position="1192"/>
        <end position="1207"/>
    </location>
</feature>
<organism>
    <name type="scientific">Branchiostoma floridae</name>
    <name type="common">Florida lancelet</name>
    <name type="synonym">Amphioxus</name>
    <dbReference type="NCBI Taxonomy" id="7739"/>
    <lineage>
        <taxon>Eukaryota</taxon>
        <taxon>Metazoa</taxon>
        <taxon>Chordata</taxon>
        <taxon>Cephalochordata</taxon>
        <taxon>Leptocardii</taxon>
        <taxon>Amphioxiformes</taxon>
        <taxon>Branchiostomatidae</taxon>
        <taxon>Branchiostoma</taxon>
    </lineage>
</organism>
<feature type="compositionally biased region" description="Polar residues" evidence="1">
    <location>
        <begin position="518"/>
        <end position="536"/>
    </location>
</feature>
<feature type="compositionally biased region" description="Basic and acidic residues" evidence="1">
    <location>
        <begin position="897"/>
        <end position="908"/>
    </location>
</feature>
<protein>
    <recommendedName>
        <fullName evidence="2">Myb-like domain-containing protein</fullName>
    </recommendedName>
</protein>
<feature type="compositionally biased region" description="Polar residues" evidence="1">
    <location>
        <begin position="179"/>
        <end position="204"/>
    </location>
</feature>
<feature type="compositionally biased region" description="Acidic residues" evidence="1">
    <location>
        <begin position="979"/>
        <end position="1005"/>
    </location>
</feature>
<reference evidence="3" key="1">
    <citation type="journal article" date="2008" name="Nature">
        <title>The amphioxus genome and the evolution of the chordate karyotype.</title>
        <authorList>
            <consortium name="US DOE Joint Genome Institute (JGI-PGF)"/>
            <person name="Putnam N.H."/>
            <person name="Butts T."/>
            <person name="Ferrier D.E.K."/>
            <person name="Furlong R.F."/>
            <person name="Hellsten U."/>
            <person name="Kawashima T."/>
            <person name="Robinson-Rechavi M."/>
            <person name="Shoguchi E."/>
            <person name="Terry A."/>
            <person name="Yu J.-K."/>
            <person name="Benito-Gutierrez E.L."/>
            <person name="Dubchak I."/>
            <person name="Garcia-Fernandez J."/>
            <person name="Gibson-Brown J.J."/>
            <person name="Grigoriev I.V."/>
            <person name="Horton A.C."/>
            <person name="de Jong P.J."/>
            <person name="Jurka J."/>
            <person name="Kapitonov V.V."/>
            <person name="Kohara Y."/>
            <person name="Kuroki Y."/>
            <person name="Lindquist E."/>
            <person name="Lucas S."/>
            <person name="Osoegawa K."/>
            <person name="Pennacchio L.A."/>
            <person name="Salamov A.A."/>
            <person name="Satou Y."/>
            <person name="Sauka-Spengler T."/>
            <person name="Schmutz J."/>
            <person name="Shin-I T."/>
            <person name="Toyoda A."/>
            <person name="Bronner-Fraser M."/>
            <person name="Fujiyama A."/>
            <person name="Holland L.Z."/>
            <person name="Holland P.W.H."/>
            <person name="Satoh N."/>
            <person name="Rokhsar D.S."/>
        </authorList>
    </citation>
    <scope>NUCLEOTIDE SEQUENCE [LARGE SCALE GENOMIC DNA]</scope>
    <source>
        <strain evidence="3">S238N-H82</strain>
        <tissue evidence="3">Testes</tissue>
    </source>
</reference>
<dbReference type="STRING" id="7739.C3Z549"/>
<feature type="compositionally biased region" description="Basic and acidic residues" evidence="1">
    <location>
        <begin position="809"/>
        <end position="823"/>
    </location>
</feature>
<feature type="compositionally biased region" description="Basic residues" evidence="1">
    <location>
        <begin position="47"/>
        <end position="58"/>
    </location>
</feature>
<feature type="compositionally biased region" description="Basic and acidic residues" evidence="1">
    <location>
        <begin position="326"/>
        <end position="335"/>
    </location>
</feature>
<feature type="domain" description="Myb-like" evidence="2">
    <location>
        <begin position="1101"/>
        <end position="1157"/>
    </location>
</feature>
<feature type="compositionally biased region" description="Basic and acidic residues" evidence="1">
    <location>
        <begin position="829"/>
        <end position="844"/>
    </location>
</feature>
<feature type="compositionally biased region" description="Basic and acidic residues" evidence="1">
    <location>
        <begin position="71"/>
        <end position="85"/>
    </location>
</feature>
<sequence>MDATQTSPSKKRKRLDSHGSLADVSDMGSADGRYTRDSHDIIVTKSRIYKKKQMKKLGSKSSAEISNTDSDGDRRIKEKKNKDNETSTASKQSKYGNVVNGSSDITGNSNKRGVANNLPMSPTKSSVLLRRQYRRERTSSQSSTGTDHGNTSLSQIDYFPLSGLEKKNDTTEEERNAELTCSPQKSPAKRSSASGVFPWISSSQESDKDSQPPIRLDADGLLVQEDIFKKPLEPVKCCSGLVSRSGKRKKKRQEKGSMSDDTSGVETDTSTTTSASTVQSAQEDSESGNEKRRKKKKKKKEKDKDVESNTLENQTTNVSTIQSADDTAKDSDEKRQKKKKKKREKDKDLESDALEYQATSDSTIQSADDNIKESDEKRHKKKKKKENDQESNALEGKATIQPGEDNDEESREKKHKKKKKKKDRDVEDTSDGQSSVSRIQTEDDNAEGDGEKRHKKKKKKKKNKDTESSTLEMQVSEAEDSDIIPPSQELSKPEKSKKKHKKKTNDSEVNGEKVVPCSQDTTLNGNVSSESQNASNTDTDSKKKKKKSKDKRSESAYTSQSESEVPESDVDPPVDSPLPLPRRHAIEHNEASKAGSKNKPKSTTKKLPVWCIEDAGQESQTVSEVFDLFGWGQNKPSSSGTRHSSLGLIRTPSAQPNFDRVVGKEGGTGVERRRKDTTFEHQSHDETAVTITPQKKSQLSKKGKQKSDKRKAINDAEKQQQNNADDSSGNNAETHGDPMSSKSTKEDTAKEDAITESVDDSFSKVLSKPAQDNITERRKGTKRVKKGGVSEETESAVDKEHAEKRRKIEHAGKQQDSTEKQNPTEEVDKEINPKEQAQDQAIKKHGDKHKLSKKGKQKSAKGKAITDGERQQQNSMDDSSDNDAGTEQEGEPVVSEGTREDMAKKDATTESVDDPSSKGPSKPAQDNITERRKGTKRVKKGGVSEEAESTAGKKHAEKRRKIESAGKQQDSTEKQNPSEEVDEETNTEDTTQEQAVENDGDEDQDDHSSGDEFQDPVPSTSTGAGVRSSSRVRAREARVTIKFGHFSRQEIAILKKNMESFCEIHGVEEPRTLLYPNQYEERKALKKLIHEAGLFRHLAMGRWSAKESRLLIQAVQAVTGKQDVTNVTSGISWQACSDFMNNVRNGRQCHNHWVKHQGHLRRRWHRLKLKVPDWHRKDMDEILDYLKADLKKKADSGTKPRVQREAKSGPFIFTSSEESSDDEDEDDDDTEEEDNNLDGTVGDDEPTPTSDKESSREENTGQTSQDKKSDEESSDEEDDDTEDDNDIDDTVGDDKPTPTSVKESSKGKDTGQITQDNKSDEESSEEDDDTEDDNNIDGTVGDDKPTPTRAKGKDTGQTSQDNKSDEESSEDDTDDDSETEVDTSDEG</sequence>
<feature type="compositionally biased region" description="Basic and acidic residues" evidence="1">
    <location>
        <begin position="670"/>
        <end position="687"/>
    </location>
</feature>
<feature type="compositionally biased region" description="Acidic residues" evidence="1">
    <location>
        <begin position="878"/>
        <end position="890"/>
    </location>
</feature>
<feature type="compositionally biased region" description="Basic and acidic residues" evidence="1">
    <location>
        <begin position="1341"/>
        <end position="1354"/>
    </location>
</feature>
<feature type="compositionally biased region" description="Basic and acidic residues" evidence="1">
    <location>
        <begin position="164"/>
        <end position="177"/>
    </location>
</feature>
<feature type="compositionally biased region" description="Basic residues" evidence="1">
    <location>
        <begin position="845"/>
        <end position="861"/>
    </location>
</feature>
<dbReference type="Gene3D" id="1.10.10.60">
    <property type="entry name" value="Homeodomain-like"/>
    <property type="match status" value="1"/>
</dbReference>
<evidence type="ECO:0000259" key="2">
    <source>
        <dbReference type="PROSITE" id="PS50090"/>
    </source>
</evidence>
<feature type="region of interest" description="Disordered" evidence="1">
    <location>
        <begin position="633"/>
        <end position="1034"/>
    </location>
</feature>
<feature type="compositionally biased region" description="Acidic residues" evidence="1">
    <location>
        <begin position="1367"/>
        <end position="1387"/>
    </location>
</feature>
<gene>
    <name evidence="3" type="ORF">BRAFLDRAFT_76211</name>
</gene>
<dbReference type="SMART" id="SM00717">
    <property type="entry name" value="SANT"/>
    <property type="match status" value="1"/>
</dbReference>
<feature type="compositionally biased region" description="Basic residues" evidence="1">
    <location>
        <begin position="413"/>
        <end position="422"/>
    </location>
</feature>
<feature type="region of interest" description="Disordered" evidence="1">
    <location>
        <begin position="1192"/>
        <end position="1387"/>
    </location>
</feature>
<feature type="compositionally biased region" description="Polar residues" evidence="1">
    <location>
        <begin position="634"/>
        <end position="644"/>
    </location>
</feature>
<feature type="compositionally biased region" description="Low complexity" evidence="1">
    <location>
        <begin position="1019"/>
        <end position="1031"/>
    </location>
</feature>
<proteinExistence type="predicted"/>
<name>C3Z549_BRAFL</name>
<dbReference type="EMBL" id="GG666582">
    <property type="protein sequence ID" value="EEN52406.1"/>
    <property type="molecule type" value="Genomic_DNA"/>
</dbReference>
<feature type="compositionally biased region" description="Basic residues" evidence="1">
    <location>
        <begin position="453"/>
        <end position="463"/>
    </location>
</feature>
<feature type="compositionally biased region" description="Basic and acidic residues" evidence="1">
    <location>
        <begin position="33"/>
        <end position="42"/>
    </location>
</feature>
<dbReference type="InterPro" id="IPR001005">
    <property type="entry name" value="SANT/Myb"/>
</dbReference>
<feature type="region of interest" description="Disordered" evidence="1">
    <location>
        <begin position="238"/>
        <end position="604"/>
    </location>
</feature>
<feature type="compositionally biased region" description="Polar residues" evidence="1">
    <location>
        <begin position="86"/>
        <end position="111"/>
    </location>
</feature>
<dbReference type="PROSITE" id="PS50090">
    <property type="entry name" value="MYB_LIKE"/>
    <property type="match status" value="1"/>
</dbReference>
<feature type="compositionally biased region" description="Basic and acidic residues" evidence="1">
    <location>
        <begin position="743"/>
        <end position="753"/>
    </location>
</feature>
<evidence type="ECO:0000256" key="1">
    <source>
        <dbReference type="SAM" id="MobiDB-lite"/>
    </source>
</evidence>
<feature type="compositionally biased region" description="Basic and acidic residues" evidence="1">
    <location>
        <begin position="960"/>
        <end position="977"/>
    </location>
</feature>